<feature type="transmembrane region" description="Helical" evidence="1">
    <location>
        <begin position="105"/>
        <end position="138"/>
    </location>
</feature>
<dbReference type="AlphaFoldDB" id="A0A4Y7WI59"/>
<evidence type="ECO:0000256" key="1">
    <source>
        <dbReference type="SAM" id="Phobius"/>
    </source>
</evidence>
<dbReference type="EMBL" id="SNUX01000003">
    <property type="protein sequence ID" value="TES47924.1"/>
    <property type="molecule type" value="Genomic_DNA"/>
</dbReference>
<evidence type="ECO:0000313" key="2">
    <source>
        <dbReference type="EMBL" id="TES47924.1"/>
    </source>
</evidence>
<evidence type="ECO:0000313" key="3">
    <source>
        <dbReference type="Proteomes" id="UP000298210"/>
    </source>
</evidence>
<gene>
    <name evidence="2" type="ORF">E2L03_12345</name>
</gene>
<organism evidence="2 3">
    <name type="scientific">Shouchella lehensis</name>
    <dbReference type="NCBI Taxonomy" id="300825"/>
    <lineage>
        <taxon>Bacteria</taxon>
        <taxon>Bacillati</taxon>
        <taxon>Bacillota</taxon>
        <taxon>Bacilli</taxon>
        <taxon>Bacillales</taxon>
        <taxon>Bacillaceae</taxon>
        <taxon>Shouchella</taxon>
    </lineage>
</organism>
<keyword evidence="1" id="KW-1133">Transmembrane helix</keyword>
<feature type="transmembrane region" description="Helical" evidence="1">
    <location>
        <begin position="52"/>
        <end position="85"/>
    </location>
</feature>
<name>A0A4Y7WI59_9BACI</name>
<dbReference type="Proteomes" id="UP000298210">
    <property type="component" value="Unassembled WGS sequence"/>
</dbReference>
<feature type="transmembrane region" description="Helical" evidence="1">
    <location>
        <begin position="150"/>
        <end position="176"/>
    </location>
</feature>
<reference evidence="2 3" key="1">
    <citation type="submission" date="2019-03" db="EMBL/GenBank/DDBJ databases">
        <authorList>
            <person name="Liu G."/>
        </authorList>
    </citation>
    <scope>NUCLEOTIDE SEQUENCE [LARGE SCALE GENOMIC DNA]</scope>
    <source>
        <strain evidence="2 3">DSM 19099</strain>
    </source>
</reference>
<accession>A0A4Y7WI59</accession>
<evidence type="ECO:0008006" key="4">
    <source>
        <dbReference type="Google" id="ProtNLM"/>
    </source>
</evidence>
<proteinExistence type="predicted"/>
<comment type="caution">
    <text evidence="2">The sequence shown here is derived from an EMBL/GenBank/DDBJ whole genome shotgun (WGS) entry which is preliminary data.</text>
</comment>
<dbReference type="InterPro" id="IPR035289">
    <property type="entry name" value="DUF5366"/>
</dbReference>
<dbReference type="Pfam" id="PF17328">
    <property type="entry name" value="DUF5366"/>
    <property type="match status" value="1"/>
</dbReference>
<feature type="transmembrane region" description="Helical" evidence="1">
    <location>
        <begin position="12"/>
        <end position="31"/>
    </location>
</feature>
<sequence length="185" mass="21126">MMNRYLTGHLPLISIFFFSLSFALYGQRFALSWLERNGILTGMADILSINEVRIGLIIVLLLVFFMIFAALKLIADTVTSLALLFFSKQEDDDLWKKTQGGQWIYFAGSIAALVLNPFVIVLLLLFVASSFAYILFIVYRIAESLTIPGLIGFIFFQLFFWSTFLFTIIFVLLRLYNTFIASLPL</sequence>
<keyword evidence="1" id="KW-0472">Membrane</keyword>
<keyword evidence="1" id="KW-0812">Transmembrane</keyword>
<protein>
    <recommendedName>
        <fullName evidence="4">YufK family protein</fullName>
    </recommendedName>
</protein>